<feature type="DNA-binding region" description="H-T-H motif" evidence="4">
    <location>
        <begin position="40"/>
        <end position="59"/>
    </location>
</feature>
<sequence>MPTSSSPKPPASAYHHGDLREALLSAGYDEINEHGVETLSLRAVARRVGVSAMAPYRHYADKTALLAAISERGFAELRACLSEADHGLAGAAALQAQGRAYIDFATARPGLFRLMFSAYQPDPSREPAPMDDDAWIANTTDDNAFGVLRARVATVVAPDQVQATAIGLWGLVHGLAMLVLDRCLISVDIDAVLAATLRIGEA</sequence>
<reference evidence="6 7" key="1">
    <citation type="submission" date="2012-10" db="EMBL/GenBank/DDBJ databases">
        <title>Genome sequencing of Tanticharoenia sakaeratensis NBRC 103193.</title>
        <authorList>
            <person name="Azuma Y."/>
            <person name="Hadano H."/>
            <person name="Hirakawa H."/>
            <person name="Matsushita K."/>
        </authorList>
    </citation>
    <scope>NUCLEOTIDE SEQUENCE [LARGE SCALE GENOMIC DNA]</scope>
    <source>
        <strain evidence="6 7">NBRC 103193</strain>
    </source>
</reference>
<dbReference type="InterPro" id="IPR036271">
    <property type="entry name" value="Tet_transcr_reg_TetR-rel_C_sf"/>
</dbReference>
<dbReference type="SUPFAM" id="SSF48498">
    <property type="entry name" value="Tetracyclin repressor-like, C-terminal domain"/>
    <property type="match status" value="1"/>
</dbReference>
<evidence type="ECO:0000256" key="3">
    <source>
        <dbReference type="ARBA" id="ARBA00023163"/>
    </source>
</evidence>
<dbReference type="PANTHER" id="PTHR30055">
    <property type="entry name" value="HTH-TYPE TRANSCRIPTIONAL REGULATOR RUTR"/>
    <property type="match status" value="1"/>
</dbReference>
<evidence type="ECO:0000256" key="2">
    <source>
        <dbReference type="ARBA" id="ARBA00023125"/>
    </source>
</evidence>
<keyword evidence="7" id="KW-1185">Reference proteome</keyword>
<evidence type="ECO:0000256" key="4">
    <source>
        <dbReference type="PROSITE-ProRule" id="PRU00335"/>
    </source>
</evidence>
<proteinExistence type="predicted"/>
<dbReference type="Pfam" id="PF13305">
    <property type="entry name" value="TetR_C_33"/>
    <property type="match status" value="1"/>
</dbReference>
<dbReference type="GO" id="GO:0000976">
    <property type="term" value="F:transcription cis-regulatory region binding"/>
    <property type="evidence" value="ECO:0007669"/>
    <property type="project" value="TreeGrafter"/>
</dbReference>
<accession>A0A0D6MM39</accession>
<evidence type="ECO:0000259" key="5">
    <source>
        <dbReference type="PROSITE" id="PS50977"/>
    </source>
</evidence>
<keyword evidence="1" id="KW-0805">Transcription regulation</keyword>
<name>A0A0D6MM39_9PROT</name>
<dbReference type="AlphaFoldDB" id="A0A0D6MM39"/>
<gene>
    <name evidence="6" type="ORF">Tasa_021_076</name>
</gene>
<keyword evidence="3" id="KW-0804">Transcription</keyword>
<protein>
    <submittedName>
        <fullName evidence="6">Transcriptional regulator, TetR family</fullName>
    </submittedName>
</protein>
<dbReference type="InterPro" id="IPR009057">
    <property type="entry name" value="Homeodomain-like_sf"/>
</dbReference>
<dbReference type="RefSeq" id="WP_048849027.1">
    <property type="nucleotide sequence ID" value="NZ_BALE01000021.1"/>
</dbReference>
<dbReference type="InterPro" id="IPR025996">
    <property type="entry name" value="MT1864/Rv1816-like_C"/>
</dbReference>
<evidence type="ECO:0000313" key="7">
    <source>
        <dbReference type="Proteomes" id="UP000032679"/>
    </source>
</evidence>
<dbReference type="InterPro" id="IPR050109">
    <property type="entry name" value="HTH-type_TetR-like_transc_reg"/>
</dbReference>
<dbReference type="Pfam" id="PF00440">
    <property type="entry name" value="TetR_N"/>
    <property type="match status" value="1"/>
</dbReference>
<dbReference type="EMBL" id="BALE01000021">
    <property type="protein sequence ID" value="GAN54495.1"/>
    <property type="molecule type" value="Genomic_DNA"/>
</dbReference>
<dbReference type="PANTHER" id="PTHR30055:SF220">
    <property type="entry name" value="TETR-FAMILY REGULATORY PROTEIN"/>
    <property type="match status" value="1"/>
</dbReference>
<evidence type="ECO:0000256" key="1">
    <source>
        <dbReference type="ARBA" id="ARBA00023015"/>
    </source>
</evidence>
<dbReference type="SUPFAM" id="SSF46689">
    <property type="entry name" value="Homeodomain-like"/>
    <property type="match status" value="1"/>
</dbReference>
<dbReference type="InterPro" id="IPR001647">
    <property type="entry name" value="HTH_TetR"/>
</dbReference>
<dbReference type="Proteomes" id="UP000032679">
    <property type="component" value="Unassembled WGS sequence"/>
</dbReference>
<organism evidence="6 7">
    <name type="scientific">Tanticharoenia sakaeratensis NBRC 103193</name>
    <dbReference type="NCBI Taxonomy" id="1231623"/>
    <lineage>
        <taxon>Bacteria</taxon>
        <taxon>Pseudomonadati</taxon>
        <taxon>Pseudomonadota</taxon>
        <taxon>Alphaproteobacteria</taxon>
        <taxon>Acetobacterales</taxon>
        <taxon>Acetobacteraceae</taxon>
        <taxon>Tanticharoenia</taxon>
    </lineage>
</organism>
<dbReference type="PROSITE" id="PS50977">
    <property type="entry name" value="HTH_TETR_2"/>
    <property type="match status" value="1"/>
</dbReference>
<evidence type="ECO:0000313" key="6">
    <source>
        <dbReference type="EMBL" id="GAN54495.1"/>
    </source>
</evidence>
<dbReference type="GO" id="GO:0003700">
    <property type="term" value="F:DNA-binding transcription factor activity"/>
    <property type="evidence" value="ECO:0007669"/>
    <property type="project" value="TreeGrafter"/>
</dbReference>
<comment type="caution">
    <text evidence="6">The sequence shown here is derived from an EMBL/GenBank/DDBJ whole genome shotgun (WGS) entry which is preliminary data.</text>
</comment>
<dbReference type="OrthoDB" id="7056813at2"/>
<feature type="domain" description="HTH tetR-type" evidence="5">
    <location>
        <begin position="17"/>
        <end position="77"/>
    </location>
</feature>
<keyword evidence="2 4" id="KW-0238">DNA-binding</keyword>
<dbReference type="Gene3D" id="1.10.357.10">
    <property type="entry name" value="Tetracycline Repressor, domain 2"/>
    <property type="match status" value="1"/>
</dbReference>